<evidence type="ECO:0008006" key="3">
    <source>
        <dbReference type="Google" id="ProtNLM"/>
    </source>
</evidence>
<keyword evidence="2" id="KW-1185">Reference proteome</keyword>
<evidence type="ECO:0000313" key="2">
    <source>
        <dbReference type="Proteomes" id="UP000203464"/>
    </source>
</evidence>
<sequence length="136" mass="15359">MSRLAPFSLRLTPEERSQLEDQAGAMPLASYIKSVVFAAEAPKYRKRRKPPVAEQQLLAEVLARLAQTRHPNNLNQIAKHLNQGTLILDPELEEDLKCAVAEVAWMRLTLMQALGMVAPRERRAFGPPSYLPWCAR</sequence>
<name>A0A238JRR2_9RHOB</name>
<reference evidence="2" key="1">
    <citation type="submission" date="2017-05" db="EMBL/GenBank/DDBJ databases">
        <authorList>
            <person name="Rodrigo-Torres L."/>
            <person name="Arahal R. D."/>
            <person name="Lucena T."/>
        </authorList>
    </citation>
    <scope>NUCLEOTIDE SEQUENCE [LARGE SCALE GENOMIC DNA]</scope>
    <source>
        <strain evidence="2">CECT 8868</strain>
    </source>
</reference>
<dbReference type="AlphaFoldDB" id="A0A238JRR2"/>
<gene>
    <name evidence="1" type="ORF">OCA8868_00837</name>
</gene>
<protein>
    <recommendedName>
        <fullName evidence="3">Bacterial mobilisation domain-containing protein</fullName>
    </recommendedName>
</protein>
<accession>A0A238JRR2</accession>
<dbReference type="EMBL" id="FXYD01000001">
    <property type="protein sequence ID" value="SMX32884.1"/>
    <property type="molecule type" value="Genomic_DNA"/>
</dbReference>
<organism evidence="1 2">
    <name type="scientific">Octadecabacter ascidiaceicola</name>
    <dbReference type="NCBI Taxonomy" id="1655543"/>
    <lineage>
        <taxon>Bacteria</taxon>
        <taxon>Pseudomonadati</taxon>
        <taxon>Pseudomonadota</taxon>
        <taxon>Alphaproteobacteria</taxon>
        <taxon>Rhodobacterales</taxon>
        <taxon>Roseobacteraceae</taxon>
        <taxon>Octadecabacter</taxon>
    </lineage>
</organism>
<evidence type="ECO:0000313" key="1">
    <source>
        <dbReference type="EMBL" id="SMX32884.1"/>
    </source>
</evidence>
<dbReference type="Proteomes" id="UP000203464">
    <property type="component" value="Unassembled WGS sequence"/>
</dbReference>
<proteinExistence type="predicted"/>